<dbReference type="OrthoDB" id="9788687at2"/>
<keyword evidence="6 10" id="KW-0695">RNA-directed DNA polymerase</keyword>
<comment type="catalytic activity">
    <reaction evidence="8">
        <text>DNA(n) + a 2'-deoxyribonucleoside 5'-triphosphate = DNA(n+1) + diphosphate</text>
        <dbReference type="Rhea" id="RHEA:22508"/>
        <dbReference type="Rhea" id="RHEA-COMP:17339"/>
        <dbReference type="Rhea" id="RHEA-COMP:17340"/>
        <dbReference type="ChEBI" id="CHEBI:33019"/>
        <dbReference type="ChEBI" id="CHEBI:61560"/>
        <dbReference type="ChEBI" id="CHEBI:173112"/>
        <dbReference type="EC" id="2.7.7.49"/>
    </reaction>
</comment>
<dbReference type="InterPro" id="IPR000477">
    <property type="entry name" value="RT_dom"/>
</dbReference>
<evidence type="ECO:0000256" key="7">
    <source>
        <dbReference type="ARBA" id="ARBA00034120"/>
    </source>
</evidence>
<accession>A0A517Z244</accession>
<dbReference type="EMBL" id="CP036275">
    <property type="protein sequence ID" value="QDU36553.1"/>
    <property type="molecule type" value="Genomic_DNA"/>
</dbReference>
<reference evidence="10 11" key="1">
    <citation type="submission" date="2019-02" db="EMBL/GenBank/DDBJ databases">
        <title>Deep-cultivation of Planctomycetes and their phenomic and genomic characterization uncovers novel biology.</title>
        <authorList>
            <person name="Wiegand S."/>
            <person name="Jogler M."/>
            <person name="Boedeker C."/>
            <person name="Pinto D."/>
            <person name="Vollmers J."/>
            <person name="Rivas-Marin E."/>
            <person name="Kohn T."/>
            <person name="Peeters S.H."/>
            <person name="Heuer A."/>
            <person name="Rast P."/>
            <person name="Oberbeckmann S."/>
            <person name="Bunk B."/>
            <person name="Jeske O."/>
            <person name="Meyerdierks A."/>
            <person name="Storesund J.E."/>
            <person name="Kallscheuer N."/>
            <person name="Luecker S."/>
            <person name="Lage O.M."/>
            <person name="Pohl T."/>
            <person name="Merkel B.J."/>
            <person name="Hornburger P."/>
            <person name="Mueller R.-W."/>
            <person name="Bruemmer F."/>
            <person name="Labrenz M."/>
            <person name="Spormann A.M."/>
            <person name="Op den Camp H."/>
            <person name="Overmann J."/>
            <person name="Amann R."/>
            <person name="Jetten M.S.M."/>
            <person name="Mascher T."/>
            <person name="Medema M.H."/>
            <person name="Devos D.P."/>
            <person name="Kaster A.-K."/>
            <person name="Ovreas L."/>
            <person name="Rohde M."/>
            <person name="Galperin M.Y."/>
            <person name="Jogler C."/>
        </authorList>
    </citation>
    <scope>NUCLEOTIDE SEQUENCE [LARGE SCALE GENOMIC DNA]</scope>
    <source>
        <strain evidence="10 11">Mal4</strain>
    </source>
</reference>
<dbReference type="CDD" id="cd03487">
    <property type="entry name" value="RT_Bac_retron_II"/>
    <property type="match status" value="1"/>
</dbReference>
<sequence length="438" mass="49727">MGLITLLKRILFGSAPSIPHAGGQPEPAAESTGDHTARVGAVSQRPSGPVRLAPLRYQSSLVRTPPDREHADGAGKPYRCAHIDPRRGGYLDLSTDGDARWLEYYGLPHIATPEQLAVWLQLPLGKVGWLTDRFCQNHRPQNTREAHYHYHWLAKRSGGHRLIEAPKSQLKQVQQQILREILCRVPPHTAAHGFTAGRSIRTNARPHVGQRVLIKFDLEDFYPSCRYARVVAIYRSLGYCREVALWLARLTTSAAPANLRFPDGNLRSLMPYLPRHLPQGAPTSPALANLSAYSLDVRLAGLAARYHLKYTRYADDLTFSGDGHSIPALREILPLITRIVRDERFRVNRKKRKVIRNNQRQTVTGVVVNQHLNIRRDEFDRLKAILHNCRKHGPASQNRDDHPDFAAHLRGRIAHVMQLNRHRGEKLLAMYDQIDWAR</sequence>
<name>A0A517Z244_9PLAN</name>
<evidence type="ECO:0000256" key="2">
    <source>
        <dbReference type="ARBA" id="ARBA00022679"/>
    </source>
</evidence>
<dbReference type="Proteomes" id="UP000320496">
    <property type="component" value="Chromosome"/>
</dbReference>
<dbReference type="RefSeq" id="WP_145367201.1">
    <property type="nucleotide sequence ID" value="NZ_CP036275.1"/>
</dbReference>
<comment type="similarity">
    <text evidence="7">Belongs to the bacterial reverse transcriptase family.</text>
</comment>
<evidence type="ECO:0000256" key="3">
    <source>
        <dbReference type="ARBA" id="ARBA00022695"/>
    </source>
</evidence>
<dbReference type="AlphaFoldDB" id="A0A517Z244"/>
<dbReference type="PROSITE" id="PS50878">
    <property type="entry name" value="RT_POL"/>
    <property type="match status" value="1"/>
</dbReference>
<evidence type="ECO:0000256" key="8">
    <source>
        <dbReference type="ARBA" id="ARBA00048173"/>
    </source>
</evidence>
<evidence type="ECO:0000313" key="11">
    <source>
        <dbReference type="Proteomes" id="UP000320496"/>
    </source>
</evidence>
<protein>
    <recommendedName>
        <fullName evidence="1">RNA-directed DNA polymerase</fullName>
        <ecNumber evidence="1">2.7.7.49</ecNumber>
    </recommendedName>
</protein>
<dbReference type="PANTHER" id="PTHR34047">
    <property type="entry name" value="NUCLEAR INTRON MATURASE 1, MITOCHONDRIAL-RELATED"/>
    <property type="match status" value="1"/>
</dbReference>
<dbReference type="KEGG" id="mri:Mal4_08400"/>
<evidence type="ECO:0000256" key="1">
    <source>
        <dbReference type="ARBA" id="ARBA00012493"/>
    </source>
</evidence>
<dbReference type="EC" id="2.7.7.49" evidence="1"/>
<evidence type="ECO:0000259" key="9">
    <source>
        <dbReference type="PROSITE" id="PS50878"/>
    </source>
</evidence>
<keyword evidence="3" id="KW-0548">Nucleotidyltransferase</keyword>
<evidence type="ECO:0000256" key="6">
    <source>
        <dbReference type="ARBA" id="ARBA00022918"/>
    </source>
</evidence>
<keyword evidence="11" id="KW-1185">Reference proteome</keyword>
<dbReference type="GO" id="GO:0003964">
    <property type="term" value="F:RNA-directed DNA polymerase activity"/>
    <property type="evidence" value="ECO:0007669"/>
    <property type="project" value="UniProtKB-KW"/>
</dbReference>
<evidence type="ECO:0000256" key="4">
    <source>
        <dbReference type="ARBA" id="ARBA00022723"/>
    </source>
</evidence>
<dbReference type="PRINTS" id="PR00866">
    <property type="entry name" value="RNADNAPOLMS"/>
</dbReference>
<dbReference type="InterPro" id="IPR051083">
    <property type="entry name" value="GrpII_Intron_Splice-Mob/Def"/>
</dbReference>
<keyword evidence="2" id="KW-0808">Transferase</keyword>
<dbReference type="GO" id="GO:0046872">
    <property type="term" value="F:metal ion binding"/>
    <property type="evidence" value="ECO:0007669"/>
    <property type="project" value="UniProtKB-KW"/>
</dbReference>
<dbReference type="InterPro" id="IPR000123">
    <property type="entry name" value="Reverse_transcriptase_msDNA"/>
</dbReference>
<keyword evidence="4" id="KW-0479">Metal-binding</keyword>
<dbReference type="PANTHER" id="PTHR34047:SF7">
    <property type="entry name" value="RNA-DIRECTED DNA POLYMERASE"/>
    <property type="match status" value="1"/>
</dbReference>
<feature type="domain" description="Reverse transcriptase" evidence="9">
    <location>
        <begin position="144"/>
        <end position="368"/>
    </location>
</feature>
<evidence type="ECO:0000313" key="10">
    <source>
        <dbReference type="EMBL" id="QDU36553.1"/>
    </source>
</evidence>
<evidence type="ECO:0000256" key="5">
    <source>
        <dbReference type="ARBA" id="ARBA00022842"/>
    </source>
</evidence>
<gene>
    <name evidence="10" type="ORF">Mal4_08400</name>
</gene>
<dbReference type="Pfam" id="PF00078">
    <property type="entry name" value="RVT_1"/>
    <property type="match status" value="1"/>
</dbReference>
<organism evidence="10 11">
    <name type="scientific">Maioricimonas rarisocia</name>
    <dbReference type="NCBI Taxonomy" id="2528026"/>
    <lineage>
        <taxon>Bacteria</taxon>
        <taxon>Pseudomonadati</taxon>
        <taxon>Planctomycetota</taxon>
        <taxon>Planctomycetia</taxon>
        <taxon>Planctomycetales</taxon>
        <taxon>Planctomycetaceae</taxon>
        <taxon>Maioricimonas</taxon>
    </lineage>
</organism>
<proteinExistence type="inferred from homology"/>
<keyword evidence="5" id="KW-0460">Magnesium</keyword>
<dbReference type="GO" id="GO:0003723">
    <property type="term" value="F:RNA binding"/>
    <property type="evidence" value="ECO:0007669"/>
    <property type="project" value="InterPro"/>
</dbReference>